<protein>
    <submittedName>
        <fullName evidence="1">Uncharacterized protein</fullName>
    </submittedName>
</protein>
<evidence type="ECO:0000313" key="1">
    <source>
        <dbReference type="EMBL" id="PXF57884.1"/>
    </source>
</evidence>
<comment type="caution">
    <text evidence="1">The sequence shown here is derived from an EMBL/GenBank/DDBJ whole genome shotgun (WGS) entry which is preliminary data.</text>
</comment>
<evidence type="ECO:0000313" key="2">
    <source>
        <dbReference type="Proteomes" id="UP000248329"/>
    </source>
</evidence>
<accession>A0AC61KZF3</accession>
<dbReference type="EMBL" id="PQXF01000047">
    <property type="protein sequence ID" value="PXF57884.1"/>
    <property type="molecule type" value="Genomic_DNA"/>
</dbReference>
<sequence>MHPMKPRSLSLLLPSSLAIDARDLRSKTAKIGQIARAASVFRADKIIIYRDPDLDETELIERILNYAETPQYLRKRLIPLADDLRYVGAIPPLQTPHHPLDAEKIEIGDIRVGVVIRVHENGSWVDIGSKRSAFLNVSMQKGERVNVQVTSNKPLKAVPVDDTEIAGYWGYSVTRAGTLSEALTLTPAPTHAQGLRIATSRYGESIDADLLRKIGAESGSGNVLVVFGAPHKGISEIMEEEKRREGGGEKEKGAKSFISEFDYTLNVMPDQGTATVRLEEAVVATLAILNLSFH</sequence>
<organism evidence="1 2">
    <name type="scientific">Candidatus Methanogaster sp</name>
    <dbReference type="NCBI Taxonomy" id="3386292"/>
    <lineage>
        <taxon>Archaea</taxon>
        <taxon>Methanobacteriati</taxon>
        <taxon>Methanobacteriota</taxon>
        <taxon>Stenosarchaea group</taxon>
        <taxon>Methanomicrobia</taxon>
        <taxon>Methanosarcinales</taxon>
        <taxon>ANME-2 cluster</taxon>
        <taxon>Candidatus Methanogasteraceae</taxon>
        <taxon>Candidatus Methanogaster</taxon>
    </lineage>
</organism>
<proteinExistence type="predicted"/>
<name>A0AC61KZF3_9EURY</name>
<dbReference type="Proteomes" id="UP000248329">
    <property type="component" value="Unassembled WGS sequence"/>
</dbReference>
<reference evidence="1" key="1">
    <citation type="submission" date="2018-01" db="EMBL/GenBank/DDBJ databases">
        <authorList>
            <person name="Krukenberg V."/>
        </authorList>
    </citation>
    <scope>NUCLEOTIDE SEQUENCE</scope>
    <source>
        <strain evidence="1">E20ANME2</strain>
    </source>
</reference>
<gene>
    <name evidence="1" type="ORF">C4B59_14415</name>
</gene>